<dbReference type="Pfam" id="PF10086">
    <property type="entry name" value="YhfC"/>
    <property type="match status" value="1"/>
</dbReference>
<sequence>MVSNATIGSMIVQIAISVLIPIIALVYCRKKYGISLKIVGVGIVFFLGFSQILEKTLHVYVFGNPAATELLKNPFIYAIYGGLTAGIFEELARFIAFFFLLKKYQGYKDGLAYGIGHGGIESLLIGATAGVQSLVFAFSINNGTFSKMIEKVPQLSAVQDALLHTPPYFYLLGGVERIVAFIMQIALTMLVLYGVKHKKYMFVGLAVFLHAFVDFFGALYQRGQINLFVTEGIMILFGIGAYILIRKMKTKFLAEHAS</sequence>
<keyword evidence="1" id="KW-1133">Transmembrane helix</keyword>
<dbReference type="InterPro" id="IPR011397">
    <property type="entry name" value="YhfC"/>
</dbReference>
<organism evidence="2 3">
    <name type="scientific">Bacillus rhizoplanae</name>
    <dbReference type="NCBI Taxonomy" id="2880966"/>
    <lineage>
        <taxon>Bacteria</taxon>
        <taxon>Bacillati</taxon>
        <taxon>Bacillota</taxon>
        <taxon>Bacilli</taxon>
        <taxon>Bacillales</taxon>
        <taxon>Bacillaceae</taxon>
        <taxon>Bacillus</taxon>
    </lineage>
</organism>
<name>A0ABM8YA36_9BACI</name>
<keyword evidence="1" id="KW-0472">Membrane</keyword>
<feature type="transmembrane region" description="Helical" evidence="1">
    <location>
        <begin position="225"/>
        <end position="245"/>
    </location>
</feature>
<keyword evidence="1" id="KW-0812">Transmembrane</keyword>
<evidence type="ECO:0000313" key="2">
    <source>
        <dbReference type="EMBL" id="CAG9612542.1"/>
    </source>
</evidence>
<feature type="transmembrane region" description="Helical" evidence="1">
    <location>
        <begin position="75"/>
        <end position="101"/>
    </location>
</feature>
<dbReference type="RefSeq" id="WP_230574705.1">
    <property type="nucleotide sequence ID" value="NZ_CAKJTI010000006.1"/>
</dbReference>
<dbReference type="PIRSF" id="PIRSF033101">
    <property type="entry name" value="UCP033101"/>
    <property type="match status" value="1"/>
</dbReference>
<feature type="transmembrane region" description="Helical" evidence="1">
    <location>
        <begin position="122"/>
        <end position="140"/>
    </location>
</feature>
<comment type="caution">
    <text evidence="2">The sequence shown here is derived from an EMBL/GenBank/DDBJ whole genome shotgun (WGS) entry which is preliminary data.</text>
</comment>
<feature type="transmembrane region" description="Helical" evidence="1">
    <location>
        <begin position="200"/>
        <end position="219"/>
    </location>
</feature>
<dbReference type="EMBL" id="CAKJTI010000006">
    <property type="protein sequence ID" value="CAG9612542.1"/>
    <property type="molecule type" value="Genomic_DNA"/>
</dbReference>
<accession>A0ABM8YA36</accession>
<feature type="transmembrane region" description="Helical" evidence="1">
    <location>
        <begin position="168"/>
        <end position="193"/>
    </location>
</feature>
<evidence type="ECO:0000256" key="1">
    <source>
        <dbReference type="SAM" id="Phobius"/>
    </source>
</evidence>
<keyword evidence="3" id="KW-1185">Reference proteome</keyword>
<evidence type="ECO:0008006" key="4">
    <source>
        <dbReference type="Google" id="ProtNLM"/>
    </source>
</evidence>
<gene>
    <name evidence="2" type="ORF">BACCIP111899_01719</name>
</gene>
<feature type="transmembrane region" description="Helical" evidence="1">
    <location>
        <begin position="6"/>
        <end position="27"/>
    </location>
</feature>
<protein>
    <recommendedName>
        <fullName evidence="4">YhfC family intramembrane metalloprotease</fullName>
    </recommendedName>
</protein>
<evidence type="ECO:0000313" key="3">
    <source>
        <dbReference type="Proteomes" id="UP000789423"/>
    </source>
</evidence>
<proteinExistence type="predicted"/>
<dbReference type="Proteomes" id="UP000789423">
    <property type="component" value="Unassembled WGS sequence"/>
</dbReference>
<feature type="transmembrane region" description="Helical" evidence="1">
    <location>
        <begin position="34"/>
        <end position="53"/>
    </location>
</feature>
<reference evidence="2 3" key="1">
    <citation type="submission" date="2021-10" db="EMBL/GenBank/DDBJ databases">
        <authorList>
            <person name="Criscuolo A."/>
        </authorList>
    </citation>
    <scope>NUCLEOTIDE SEQUENCE [LARGE SCALE GENOMIC DNA]</scope>
    <source>
        <strain evidence="3">CIP 111899</strain>
    </source>
</reference>